<dbReference type="InterPro" id="IPR016193">
    <property type="entry name" value="Cytidine_deaminase-like"/>
</dbReference>
<dbReference type="GO" id="GO:0008033">
    <property type="term" value="P:tRNA processing"/>
    <property type="evidence" value="ECO:0007669"/>
    <property type="project" value="UniProtKB-KW"/>
</dbReference>
<evidence type="ECO:0000313" key="5">
    <source>
        <dbReference type="Proteomes" id="UP000481153"/>
    </source>
</evidence>
<evidence type="ECO:0000256" key="2">
    <source>
        <dbReference type="ARBA" id="ARBA00038160"/>
    </source>
</evidence>
<dbReference type="AlphaFoldDB" id="A0A6G0X0B0"/>
<keyword evidence="5" id="KW-1185">Reference proteome</keyword>
<protein>
    <recommendedName>
        <fullName evidence="3">CMP/dCMP-type deaminase domain-containing protein</fullName>
    </recommendedName>
</protein>
<reference evidence="4 5" key="1">
    <citation type="submission" date="2019-07" db="EMBL/GenBank/DDBJ databases">
        <title>Genomics analysis of Aphanomyces spp. identifies a new class of oomycete effector associated with host adaptation.</title>
        <authorList>
            <person name="Gaulin E."/>
        </authorList>
    </citation>
    <scope>NUCLEOTIDE SEQUENCE [LARGE SCALE GENOMIC DNA]</scope>
    <source>
        <strain evidence="4 5">ATCC 201684</strain>
    </source>
</reference>
<dbReference type="GO" id="GO:0005634">
    <property type="term" value="C:nucleus"/>
    <property type="evidence" value="ECO:0007669"/>
    <property type="project" value="TreeGrafter"/>
</dbReference>
<evidence type="ECO:0000259" key="3">
    <source>
        <dbReference type="PROSITE" id="PS51747"/>
    </source>
</evidence>
<dbReference type="Proteomes" id="UP000481153">
    <property type="component" value="Unassembled WGS sequence"/>
</dbReference>
<dbReference type="Gene3D" id="3.40.140.10">
    <property type="entry name" value="Cytidine Deaminase, domain 2"/>
    <property type="match status" value="1"/>
</dbReference>
<dbReference type="GO" id="GO:0052717">
    <property type="term" value="F:tRNA-specific adenosine-34 deaminase activity"/>
    <property type="evidence" value="ECO:0007669"/>
    <property type="project" value="TreeGrafter"/>
</dbReference>
<dbReference type="PROSITE" id="PS51747">
    <property type="entry name" value="CYT_DCMP_DEAMINASES_2"/>
    <property type="match status" value="1"/>
</dbReference>
<proteinExistence type="inferred from homology"/>
<dbReference type="SUPFAM" id="SSF53927">
    <property type="entry name" value="Cytidine deaminase-like"/>
    <property type="match status" value="1"/>
</dbReference>
<dbReference type="InterPro" id="IPR002125">
    <property type="entry name" value="CMP_dCMP_dom"/>
</dbReference>
<evidence type="ECO:0000256" key="1">
    <source>
        <dbReference type="ARBA" id="ARBA00022694"/>
    </source>
</evidence>
<accession>A0A6G0X0B0</accession>
<comment type="similarity">
    <text evidence="2">Belongs to the cytidine and deoxycytidylate deaminase family. ADAT3 subfamily.</text>
</comment>
<gene>
    <name evidence="4" type="ORF">Ae201684_009835</name>
</gene>
<name>A0A6G0X0B0_9STRA</name>
<sequence>MSVVEVEAVPRSFDERLAFHAIAFPSVHGASVMKSLVRMTLSLRDMGYPHLKRMKKQDAKTLLALVSTDADVHAAVVDALSPDVPCESSVVHIPKYAPINKEELAIGNAVWPLIFHAHPTATPLSTDQAARMVELMDSLLATSKNDSLAVDPASGCCCSVAMVYNPGTDSVLARVDGVQVEAKNPLIRHAAMRVLEAVGEIHVAAPPTSTDYLCTGMDIFLPIEPCVMCSMALVHSRANRVIFAETNPTAGALGSCYTLHGQASLNHRYRVFRVLQT</sequence>
<dbReference type="VEuPathDB" id="FungiDB:AeMF1_002754"/>
<keyword evidence="1" id="KW-0819">tRNA processing</keyword>
<dbReference type="EMBL" id="VJMJ01000124">
    <property type="protein sequence ID" value="KAF0733272.1"/>
    <property type="molecule type" value="Genomic_DNA"/>
</dbReference>
<dbReference type="PANTHER" id="PTHR11079">
    <property type="entry name" value="CYTOSINE DEAMINASE FAMILY MEMBER"/>
    <property type="match status" value="1"/>
</dbReference>
<dbReference type="GO" id="GO:0005737">
    <property type="term" value="C:cytoplasm"/>
    <property type="evidence" value="ECO:0007669"/>
    <property type="project" value="TreeGrafter"/>
</dbReference>
<feature type="domain" description="CMP/dCMP-type deaminase" evidence="3">
    <location>
        <begin position="133"/>
        <end position="272"/>
    </location>
</feature>
<comment type="caution">
    <text evidence="4">The sequence shown here is derived from an EMBL/GenBank/DDBJ whole genome shotgun (WGS) entry which is preliminary data.</text>
</comment>
<evidence type="ECO:0000313" key="4">
    <source>
        <dbReference type="EMBL" id="KAF0733272.1"/>
    </source>
</evidence>
<dbReference type="PANTHER" id="PTHR11079:SF156">
    <property type="entry name" value="INACTIVE TRNA-SPECIFIC ADENOSINE DEAMINASE-LIKE PROTEIN 3-RELATED"/>
    <property type="match status" value="1"/>
</dbReference>
<organism evidence="4 5">
    <name type="scientific">Aphanomyces euteiches</name>
    <dbReference type="NCBI Taxonomy" id="100861"/>
    <lineage>
        <taxon>Eukaryota</taxon>
        <taxon>Sar</taxon>
        <taxon>Stramenopiles</taxon>
        <taxon>Oomycota</taxon>
        <taxon>Saprolegniomycetes</taxon>
        <taxon>Saprolegniales</taxon>
        <taxon>Verrucalvaceae</taxon>
        <taxon>Aphanomyces</taxon>
    </lineage>
</organism>